<dbReference type="InterPro" id="IPR050344">
    <property type="entry name" value="Peptidase_M1_aminopeptidases"/>
</dbReference>
<dbReference type="FunFam" id="1.10.390.10:FF:000006">
    <property type="entry name" value="Puromycin-sensitive aminopeptidase"/>
    <property type="match status" value="1"/>
</dbReference>
<dbReference type="Proteomes" id="UP000639403">
    <property type="component" value="Unassembled WGS sequence"/>
</dbReference>
<evidence type="ECO:0000256" key="9">
    <source>
        <dbReference type="PIRSR" id="PIRSR634016-3"/>
    </source>
</evidence>
<organism evidence="15 16">
    <name type="scientific">Rhodonia placenta</name>
    <dbReference type="NCBI Taxonomy" id="104341"/>
    <lineage>
        <taxon>Eukaryota</taxon>
        <taxon>Fungi</taxon>
        <taxon>Dikarya</taxon>
        <taxon>Basidiomycota</taxon>
        <taxon>Agaricomycotina</taxon>
        <taxon>Agaricomycetes</taxon>
        <taxon>Polyporales</taxon>
        <taxon>Adustoporiaceae</taxon>
        <taxon>Rhodonia</taxon>
    </lineage>
</organism>
<dbReference type="InterPro" id="IPR034016">
    <property type="entry name" value="M1_APN-typ"/>
</dbReference>
<dbReference type="Gene3D" id="2.60.40.1730">
    <property type="entry name" value="tricorn interacting facor f3 domain"/>
    <property type="match status" value="1"/>
</dbReference>
<dbReference type="EMBL" id="JADOXO010000011">
    <property type="protein sequence ID" value="KAF9820238.1"/>
    <property type="molecule type" value="Genomic_DNA"/>
</dbReference>
<feature type="binding site" evidence="9">
    <location>
        <position position="334"/>
    </location>
    <ligand>
        <name>Zn(2+)</name>
        <dbReference type="ChEBI" id="CHEBI:29105"/>
        <note>catalytic</note>
    </ligand>
</feature>
<feature type="domain" description="ERAP1-like C-terminal" evidence="13">
    <location>
        <begin position="541"/>
        <end position="848"/>
    </location>
</feature>
<dbReference type="GO" id="GO:0042277">
    <property type="term" value="F:peptide binding"/>
    <property type="evidence" value="ECO:0007669"/>
    <property type="project" value="TreeGrafter"/>
</dbReference>
<dbReference type="SUPFAM" id="SSF63737">
    <property type="entry name" value="Leukotriene A4 hydrolase N-terminal domain"/>
    <property type="match status" value="1"/>
</dbReference>
<dbReference type="PANTHER" id="PTHR11533:SF174">
    <property type="entry name" value="PUROMYCIN-SENSITIVE AMINOPEPTIDASE-RELATED"/>
    <property type="match status" value="1"/>
</dbReference>
<dbReference type="InterPro" id="IPR001930">
    <property type="entry name" value="Peptidase_M1"/>
</dbReference>
<evidence type="ECO:0000259" key="14">
    <source>
        <dbReference type="Pfam" id="PF17900"/>
    </source>
</evidence>
<evidence type="ECO:0000313" key="16">
    <source>
        <dbReference type="Proteomes" id="UP000639403"/>
    </source>
</evidence>
<comment type="cofactor">
    <cofactor evidence="9 11">
        <name>Zn(2+)</name>
        <dbReference type="ChEBI" id="CHEBI:29105"/>
    </cofactor>
    <text evidence="9 11">Binds 1 zinc ion per subunit.</text>
</comment>
<evidence type="ECO:0000256" key="10">
    <source>
        <dbReference type="PIRSR" id="PIRSR634016-4"/>
    </source>
</evidence>
<dbReference type="Gene3D" id="1.25.50.20">
    <property type="match status" value="1"/>
</dbReference>
<feature type="active site" description="Proton acceptor" evidence="8">
    <location>
        <position position="335"/>
    </location>
</feature>
<dbReference type="EC" id="3.4.11.-" evidence="11"/>
<sequence length="874" mass="98372">MTSVMHSAAQDQHRLPTNVKPVHYDLTVKTDLLKWSFEGLVRVQLQVIQETSQIVLNSREIQLENITIVSSTSDTDTEQRPSSIVLDAALERATFEFPVPLPANSTAVLSIHFSAPLTDSLAGYYRSAGDENTEVYAVTQFEPTAARRAFPCWDEPLFKATFAVTLISRIDTINISNMPAISETVLDPDTISDTSSIYSWLTSKLAHFFSRDAVRTDRWKITRFETSPPMSTYVLAYANGNFQYLESSYTSSLSGKTRPLRYVLDCTRLMVPKLEEAFGVEFPLPKIDTLVVYDFDAGAMENWGLIIGRTSAYLCDPKSPDMRLKKDIASTQCHELTHQWFGDITTMAWWDNIYLNEDWNCDALFLSNSFARALNLDAMRASHPIEVECLDASMAYQVFDALAYEKAATVLRMLCRFVGEEVFFKGVSVYLKRHMYGNTVTRDLWEGLESASGLDIPSMMDNWVQKVGYPVLTVTETQGAIHIRQDRFLQTGKLEPEDNETIWTVPLNLLTVSQQGDVNVNGSILLTEREITIPLDGAIQYKLNAGSASLCRVLYPPERLAKLADDAAKAQSIFSLQDRMGLVDDTLALAKAGYCTVGDALSLIDVLRDEKDYVVWKAIGNNLSTLLSVWYEDPEIGLFVPLVKRLGYENQSDDPVDICDLRTLAIEQTAVCQDPDVVNVLTGRFARYMETGDESTIPPDLRWIIYHTAVYHGGINEWEAVKKIAEISKDPSAGQAAIRAMGATQDPTLIEATLNYAFTGARDPDVPWYMVGLSQNSKARKLLASAFKDNFAALYERFADNFTLQRMIKLPFERLSSEDDYEKTTRFFEDKDTSSYDLALKQVLEGIASRVSWIKRSTDDIKLWFEDRKGDYCA</sequence>
<dbReference type="GO" id="GO:0043171">
    <property type="term" value="P:peptide catabolic process"/>
    <property type="evidence" value="ECO:0007669"/>
    <property type="project" value="TreeGrafter"/>
</dbReference>
<dbReference type="GO" id="GO:0005737">
    <property type="term" value="C:cytoplasm"/>
    <property type="evidence" value="ECO:0007669"/>
    <property type="project" value="TreeGrafter"/>
</dbReference>
<keyword evidence="3 11" id="KW-0645">Protease</keyword>
<dbReference type="InterPro" id="IPR042097">
    <property type="entry name" value="Aminopeptidase_N-like_N_sf"/>
</dbReference>
<evidence type="ECO:0000256" key="4">
    <source>
        <dbReference type="ARBA" id="ARBA00022723"/>
    </source>
</evidence>
<feature type="binding site" evidence="9">
    <location>
        <position position="357"/>
    </location>
    <ligand>
        <name>Zn(2+)</name>
        <dbReference type="ChEBI" id="CHEBI:29105"/>
        <note>catalytic</note>
    </ligand>
</feature>
<dbReference type="Pfam" id="PF01433">
    <property type="entry name" value="Peptidase_M1"/>
    <property type="match status" value="1"/>
</dbReference>
<evidence type="ECO:0000256" key="1">
    <source>
        <dbReference type="ARBA" id="ARBA00010136"/>
    </source>
</evidence>
<evidence type="ECO:0000313" key="15">
    <source>
        <dbReference type="EMBL" id="KAF9820238.1"/>
    </source>
</evidence>
<reference evidence="15" key="2">
    <citation type="journal article" name="Front. Microbiol.">
        <title>Degradative Capacity of Two Strains of Rhodonia placenta: From Phenotype to Genotype.</title>
        <authorList>
            <person name="Kolle M."/>
            <person name="Horta M.A.C."/>
            <person name="Nowrousian M."/>
            <person name="Ohm R.A."/>
            <person name="Benz J.P."/>
            <person name="Pilgard A."/>
        </authorList>
    </citation>
    <scope>NUCLEOTIDE SEQUENCE</scope>
    <source>
        <strain evidence="15">FPRL280</strain>
    </source>
</reference>
<keyword evidence="7 11" id="KW-0482">Metalloprotease</keyword>
<evidence type="ECO:0000259" key="13">
    <source>
        <dbReference type="Pfam" id="PF11838"/>
    </source>
</evidence>
<dbReference type="InterPro" id="IPR027268">
    <property type="entry name" value="Peptidase_M4/M1_CTD_sf"/>
</dbReference>
<dbReference type="GO" id="GO:0008270">
    <property type="term" value="F:zinc ion binding"/>
    <property type="evidence" value="ECO:0007669"/>
    <property type="project" value="UniProtKB-UniRule"/>
</dbReference>
<keyword evidence="2 11" id="KW-0031">Aminopeptidase</keyword>
<dbReference type="Gene3D" id="2.60.40.1910">
    <property type="match status" value="1"/>
</dbReference>
<evidence type="ECO:0000256" key="5">
    <source>
        <dbReference type="ARBA" id="ARBA00022801"/>
    </source>
</evidence>
<feature type="binding site" evidence="9">
    <location>
        <position position="338"/>
    </location>
    <ligand>
        <name>Zn(2+)</name>
        <dbReference type="ChEBI" id="CHEBI:29105"/>
        <note>catalytic</note>
    </ligand>
</feature>
<keyword evidence="5 11" id="KW-0378">Hydrolase</keyword>
<evidence type="ECO:0000256" key="2">
    <source>
        <dbReference type="ARBA" id="ARBA00022438"/>
    </source>
</evidence>
<dbReference type="InterPro" id="IPR014782">
    <property type="entry name" value="Peptidase_M1_dom"/>
</dbReference>
<dbReference type="Pfam" id="PF17900">
    <property type="entry name" value="Peptidase_M1_N"/>
    <property type="match status" value="1"/>
</dbReference>
<reference evidence="15" key="1">
    <citation type="submission" date="2020-11" db="EMBL/GenBank/DDBJ databases">
        <authorList>
            <person name="Koelle M."/>
            <person name="Horta M.A.C."/>
            <person name="Nowrousian M."/>
            <person name="Ohm R.A."/>
            <person name="Benz P."/>
            <person name="Pilgard A."/>
        </authorList>
    </citation>
    <scope>NUCLEOTIDE SEQUENCE</scope>
    <source>
        <strain evidence="15">FPRL280</strain>
    </source>
</reference>
<gene>
    <name evidence="15" type="ORF">IEO21_01452</name>
</gene>
<dbReference type="Pfam" id="PF11838">
    <property type="entry name" value="ERAP1_C"/>
    <property type="match status" value="1"/>
</dbReference>
<protein>
    <recommendedName>
        <fullName evidence="11">Aminopeptidase</fullName>
        <ecNumber evidence="11">3.4.11.-</ecNumber>
    </recommendedName>
</protein>
<dbReference type="CDD" id="cd09601">
    <property type="entry name" value="M1_APN-Q_like"/>
    <property type="match status" value="1"/>
</dbReference>
<dbReference type="PRINTS" id="PR00756">
    <property type="entry name" value="ALADIPTASE"/>
</dbReference>
<dbReference type="GO" id="GO:0070006">
    <property type="term" value="F:metalloaminopeptidase activity"/>
    <property type="evidence" value="ECO:0007669"/>
    <property type="project" value="TreeGrafter"/>
</dbReference>
<feature type="domain" description="Peptidase M1 membrane alanine aminopeptidase" evidence="12">
    <location>
        <begin position="263"/>
        <end position="463"/>
    </location>
</feature>
<evidence type="ECO:0000256" key="7">
    <source>
        <dbReference type="ARBA" id="ARBA00023049"/>
    </source>
</evidence>
<dbReference type="GO" id="GO:0016020">
    <property type="term" value="C:membrane"/>
    <property type="evidence" value="ECO:0007669"/>
    <property type="project" value="TreeGrafter"/>
</dbReference>
<evidence type="ECO:0000256" key="3">
    <source>
        <dbReference type="ARBA" id="ARBA00022670"/>
    </source>
</evidence>
<evidence type="ECO:0000256" key="8">
    <source>
        <dbReference type="PIRSR" id="PIRSR634016-1"/>
    </source>
</evidence>
<dbReference type="InterPro" id="IPR024571">
    <property type="entry name" value="ERAP1-like_C_dom"/>
</dbReference>
<name>A0A8H7P9B8_9APHY</name>
<dbReference type="GO" id="GO:0005615">
    <property type="term" value="C:extracellular space"/>
    <property type="evidence" value="ECO:0007669"/>
    <property type="project" value="TreeGrafter"/>
</dbReference>
<keyword evidence="4 9" id="KW-0479">Metal-binding</keyword>
<dbReference type="PANTHER" id="PTHR11533">
    <property type="entry name" value="PROTEASE M1 ZINC METALLOPROTEASE"/>
    <property type="match status" value="1"/>
</dbReference>
<feature type="domain" description="Aminopeptidase N-like N-terminal" evidence="14">
    <location>
        <begin position="20"/>
        <end position="189"/>
    </location>
</feature>
<comment type="caution">
    <text evidence="15">The sequence shown here is derived from an EMBL/GenBank/DDBJ whole genome shotgun (WGS) entry which is preliminary data.</text>
</comment>
<evidence type="ECO:0000256" key="11">
    <source>
        <dbReference type="RuleBase" id="RU364040"/>
    </source>
</evidence>
<dbReference type="GO" id="GO:0006508">
    <property type="term" value="P:proteolysis"/>
    <property type="evidence" value="ECO:0007669"/>
    <property type="project" value="UniProtKB-KW"/>
</dbReference>
<keyword evidence="6 9" id="KW-0862">Zinc</keyword>
<comment type="similarity">
    <text evidence="1 11">Belongs to the peptidase M1 family.</text>
</comment>
<dbReference type="InterPro" id="IPR045357">
    <property type="entry name" value="Aminopeptidase_N-like_N"/>
</dbReference>
<dbReference type="Gene3D" id="1.10.390.10">
    <property type="entry name" value="Neutral Protease Domain 2"/>
    <property type="match status" value="1"/>
</dbReference>
<proteinExistence type="inferred from homology"/>
<accession>A0A8H7P9B8</accession>
<evidence type="ECO:0000259" key="12">
    <source>
        <dbReference type="Pfam" id="PF01433"/>
    </source>
</evidence>
<dbReference type="SUPFAM" id="SSF55486">
    <property type="entry name" value="Metalloproteases ('zincins'), catalytic domain"/>
    <property type="match status" value="1"/>
</dbReference>
<dbReference type="AlphaFoldDB" id="A0A8H7P9B8"/>
<evidence type="ECO:0000256" key="6">
    <source>
        <dbReference type="ARBA" id="ARBA00022833"/>
    </source>
</evidence>
<feature type="site" description="Transition state stabilizer" evidence="10">
    <location>
        <position position="404"/>
    </location>
</feature>